<accession>A0A927D5C1</accession>
<feature type="signal peptide" evidence="1">
    <location>
        <begin position="1"/>
        <end position="24"/>
    </location>
</feature>
<evidence type="ECO:0000313" key="2">
    <source>
        <dbReference type="EMBL" id="MBD3664671.1"/>
    </source>
</evidence>
<dbReference type="RefSeq" id="WP_191075691.1">
    <property type="nucleotide sequence ID" value="NZ_JBHSVY010000001.1"/>
</dbReference>
<evidence type="ECO:0000313" key="3">
    <source>
        <dbReference type="Proteomes" id="UP000635142"/>
    </source>
</evidence>
<reference evidence="2" key="1">
    <citation type="submission" date="2020-08" db="EMBL/GenBank/DDBJ databases">
        <title>Sulfitobacter aestuariivivens sp. nov., isolated from a tidal flat.</title>
        <authorList>
            <person name="Park S."/>
            <person name="Yoon J.-H."/>
        </authorList>
    </citation>
    <scope>NUCLEOTIDE SEQUENCE</scope>
    <source>
        <strain evidence="2">TSTF-M16</strain>
    </source>
</reference>
<keyword evidence="3" id="KW-1185">Reference proteome</keyword>
<protein>
    <recommendedName>
        <fullName evidence="4">YHS domain-containing protein</fullName>
    </recommendedName>
</protein>
<comment type="caution">
    <text evidence="2">The sequence shown here is derived from an EMBL/GenBank/DDBJ whole genome shotgun (WGS) entry which is preliminary data.</text>
</comment>
<feature type="chain" id="PRO_5038055577" description="YHS domain-containing protein" evidence="1">
    <location>
        <begin position="25"/>
        <end position="151"/>
    </location>
</feature>
<dbReference type="AlphaFoldDB" id="A0A927D5C1"/>
<dbReference type="Proteomes" id="UP000635142">
    <property type="component" value="Unassembled WGS sequence"/>
</dbReference>
<gene>
    <name evidence="2" type="ORF">H9Q16_12115</name>
</gene>
<sequence>MTLTRRRAIAIALASMTAGFPVLAEELISTDSSNLALSGYDPVAYFTQSKPVEGSPDINLEWQGANWQFASPEHRAMFADNPDKYAPRYGGFCAGGMSLGRKTVVDPEAWMIVDGKLFMGGSHGAIAYMEKDTDEKIAKADKNWETLGVTN</sequence>
<dbReference type="NCBIfam" id="NF041384">
    <property type="entry name" value="YHS_seleno_dom"/>
    <property type="match status" value="1"/>
</dbReference>
<keyword evidence="1" id="KW-0732">Signal</keyword>
<proteinExistence type="predicted"/>
<evidence type="ECO:0008006" key="4">
    <source>
        <dbReference type="Google" id="ProtNLM"/>
    </source>
</evidence>
<organism evidence="2 3">
    <name type="scientific">Sulfitobacter aestuariivivens</name>
    <dbReference type="NCBI Taxonomy" id="2766981"/>
    <lineage>
        <taxon>Bacteria</taxon>
        <taxon>Pseudomonadati</taxon>
        <taxon>Pseudomonadota</taxon>
        <taxon>Alphaproteobacteria</taxon>
        <taxon>Rhodobacterales</taxon>
        <taxon>Roseobacteraceae</taxon>
        <taxon>Sulfitobacter</taxon>
    </lineage>
</organism>
<dbReference type="EMBL" id="JACTAG010000002">
    <property type="protein sequence ID" value="MBD3664671.1"/>
    <property type="molecule type" value="Genomic_DNA"/>
</dbReference>
<evidence type="ECO:0000256" key="1">
    <source>
        <dbReference type="SAM" id="SignalP"/>
    </source>
</evidence>
<name>A0A927D5C1_9RHOB</name>